<dbReference type="RefSeq" id="WP_183772641.1">
    <property type="nucleotide sequence ID" value="NZ_JACIDK010000003.1"/>
</dbReference>
<reference evidence="1 2" key="1">
    <citation type="submission" date="2020-08" db="EMBL/GenBank/DDBJ databases">
        <title>Genomic Encyclopedia of Type Strains, Phase IV (KMG-IV): sequencing the most valuable type-strain genomes for metagenomic binning, comparative biology and taxonomic classification.</title>
        <authorList>
            <person name="Goeker M."/>
        </authorList>
    </citation>
    <scope>NUCLEOTIDE SEQUENCE [LARGE SCALE GENOMIC DNA]</scope>
    <source>
        <strain evidence="1 2">DSM 21793</strain>
    </source>
</reference>
<sequence>MAADNGGPAALDDTQTTGALIDKVEALARRCATLLGASQRVSAESGLSRTRLGSALAEALLAREALEAEARELALTGYRAVARPFARPRRYNRIARRIDSALERLGAFGRAAIIARSGLWRASGGGLNAMAAYTRRGGDPSVQPPALFDQAWYLRMRPDLVGSRTSPLPHYLLHGAAEGIDPHPLFDTDFYRARNADVLGETGLTPLEHFVRAGAGEGRDPHPLFDVAYYLRQAPDLIASGENPITHYAREGAARGLSPHPLFAADYYAEEVAQAGAAGAPSLTHYVEVGSAAGLKPHPLFDPAWYREQHPDVASVEPLTHFLLVGGAEGRSPGPWFDTARYLGQRVGGLPPGRNPLLDYLQGGAWRISEPWLGCPDADFLDLAAEYAGRALTPLEQWARQGGAQTPSA</sequence>
<keyword evidence="2" id="KW-1185">Reference proteome</keyword>
<organism evidence="1 2">
    <name type="scientific">Phenylobacterium haematophilum</name>
    <dbReference type="NCBI Taxonomy" id="98513"/>
    <lineage>
        <taxon>Bacteria</taxon>
        <taxon>Pseudomonadati</taxon>
        <taxon>Pseudomonadota</taxon>
        <taxon>Alphaproteobacteria</taxon>
        <taxon>Caulobacterales</taxon>
        <taxon>Caulobacteraceae</taxon>
        <taxon>Phenylobacterium</taxon>
    </lineage>
</organism>
<dbReference type="AlphaFoldDB" id="A0A839ZYD3"/>
<evidence type="ECO:0000313" key="2">
    <source>
        <dbReference type="Proteomes" id="UP000530564"/>
    </source>
</evidence>
<proteinExistence type="predicted"/>
<evidence type="ECO:0000313" key="1">
    <source>
        <dbReference type="EMBL" id="MBB3891555.1"/>
    </source>
</evidence>
<protein>
    <submittedName>
        <fullName evidence="1">Uncharacterized protein</fullName>
    </submittedName>
</protein>
<dbReference type="EMBL" id="JACIDK010000003">
    <property type="protein sequence ID" value="MBB3891555.1"/>
    <property type="molecule type" value="Genomic_DNA"/>
</dbReference>
<comment type="caution">
    <text evidence="1">The sequence shown here is derived from an EMBL/GenBank/DDBJ whole genome shotgun (WGS) entry which is preliminary data.</text>
</comment>
<dbReference type="Proteomes" id="UP000530564">
    <property type="component" value="Unassembled WGS sequence"/>
</dbReference>
<accession>A0A839ZYD3</accession>
<name>A0A839ZYD3_9CAUL</name>
<gene>
    <name evidence="1" type="ORF">GGQ61_002283</name>
</gene>